<evidence type="ECO:0000259" key="9">
    <source>
        <dbReference type="Pfam" id="PF10099"/>
    </source>
</evidence>
<keyword evidence="3" id="KW-1003">Cell membrane</keyword>
<dbReference type="InterPro" id="IPR051474">
    <property type="entry name" value="Anti-sigma-K/W_factor"/>
</dbReference>
<organism evidence="10 11">
    <name type="scientific">Calidithermus terrae</name>
    <dbReference type="NCBI Taxonomy" id="1408545"/>
    <lineage>
        <taxon>Bacteria</taxon>
        <taxon>Thermotogati</taxon>
        <taxon>Deinococcota</taxon>
        <taxon>Deinococci</taxon>
        <taxon>Thermales</taxon>
        <taxon>Thermaceae</taxon>
        <taxon>Calidithermus</taxon>
    </lineage>
</organism>
<protein>
    <recommendedName>
        <fullName evidence="8">Regulator of SigK</fullName>
    </recommendedName>
    <alternativeName>
        <fullName evidence="7">Sigma-K anti-sigma factor RskA</fullName>
    </alternativeName>
</protein>
<dbReference type="EMBL" id="QXDL01000230">
    <property type="protein sequence ID" value="RIH80368.1"/>
    <property type="molecule type" value="Genomic_DNA"/>
</dbReference>
<proteinExistence type="predicted"/>
<evidence type="ECO:0000256" key="1">
    <source>
        <dbReference type="ARBA" id="ARBA00004167"/>
    </source>
</evidence>
<evidence type="ECO:0000256" key="8">
    <source>
        <dbReference type="ARBA" id="ARBA00030803"/>
    </source>
</evidence>
<dbReference type="Pfam" id="PF10099">
    <property type="entry name" value="RskA_C"/>
    <property type="match status" value="1"/>
</dbReference>
<dbReference type="InterPro" id="IPR018764">
    <property type="entry name" value="RskA_C"/>
</dbReference>
<keyword evidence="6" id="KW-0472">Membrane</keyword>
<keyword evidence="11" id="KW-1185">Reference proteome</keyword>
<name>A0A399E8X4_9DEIN</name>
<dbReference type="OrthoDB" id="26094at2"/>
<gene>
    <name evidence="10" type="ORF">Mterra_03519</name>
</gene>
<evidence type="ECO:0000256" key="2">
    <source>
        <dbReference type="ARBA" id="ARBA00004236"/>
    </source>
</evidence>
<dbReference type="AlphaFoldDB" id="A0A399E8X4"/>
<evidence type="ECO:0000256" key="5">
    <source>
        <dbReference type="ARBA" id="ARBA00022989"/>
    </source>
</evidence>
<evidence type="ECO:0000256" key="3">
    <source>
        <dbReference type="ARBA" id="ARBA00022475"/>
    </source>
</evidence>
<dbReference type="GO" id="GO:0006417">
    <property type="term" value="P:regulation of translation"/>
    <property type="evidence" value="ECO:0007669"/>
    <property type="project" value="TreeGrafter"/>
</dbReference>
<dbReference type="Proteomes" id="UP000265715">
    <property type="component" value="Unassembled WGS sequence"/>
</dbReference>
<dbReference type="RefSeq" id="WP_119316418.1">
    <property type="nucleotide sequence ID" value="NZ_QXDL01000230.1"/>
</dbReference>
<dbReference type="PANTHER" id="PTHR37461">
    <property type="entry name" value="ANTI-SIGMA-K FACTOR RSKA"/>
    <property type="match status" value="1"/>
</dbReference>
<comment type="caution">
    <text evidence="10">The sequence shown here is derived from an EMBL/GenBank/DDBJ whole genome shotgun (WGS) entry which is preliminary data.</text>
</comment>
<dbReference type="GO" id="GO:0016989">
    <property type="term" value="F:sigma factor antagonist activity"/>
    <property type="evidence" value="ECO:0007669"/>
    <property type="project" value="TreeGrafter"/>
</dbReference>
<keyword evidence="4" id="KW-0812">Transmembrane</keyword>
<sequence>MKPEELRELLPLYALDALPEAERQAVEEVLERHPELQAELRALLETAADLSQGVPPVAPRGELKARVMGRIRRAPPPGPKRSPWPRVLAQAAAVLLLAALAWGGGWAYRWWPWVQAFTDPKARVETLVDENGKAVGRAIYRPDGRTLVYVDLPPPPPGKTYQLWGVNQADHVALPTFEGKFVEFTMPPGFQEVHVTEEPEGGSPFPHEIRALPRD</sequence>
<dbReference type="InterPro" id="IPR041916">
    <property type="entry name" value="Anti_sigma_zinc_sf"/>
</dbReference>
<comment type="subcellular location">
    <subcellularLocation>
        <location evidence="2">Cell membrane</location>
    </subcellularLocation>
    <subcellularLocation>
        <location evidence="1">Membrane</location>
        <topology evidence="1">Single-pass membrane protein</topology>
    </subcellularLocation>
</comment>
<feature type="domain" description="Anti-sigma K factor RskA C-terminal" evidence="9">
    <location>
        <begin position="89"/>
        <end position="206"/>
    </location>
</feature>
<accession>A0A399E8X4</accession>
<reference evidence="10 11" key="1">
    <citation type="submission" date="2018-08" db="EMBL/GenBank/DDBJ databases">
        <title>Meiothermus terrae DSM 26712 genome sequencing project.</title>
        <authorList>
            <person name="Da Costa M.S."/>
            <person name="Albuquerque L."/>
            <person name="Raposo P."/>
            <person name="Froufe H.J.C."/>
            <person name="Barroso C.S."/>
            <person name="Egas C."/>
        </authorList>
    </citation>
    <scope>NUCLEOTIDE SEQUENCE [LARGE SCALE GENOMIC DNA]</scope>
    <source>
        <strain evidence="10 11">DSM 26712</strain>
    </source>
</reference>
<dbReference type="PANTHER" id="PTHR37461:SF1">
    <property type="entry name" value="ANTI-SIGMA-K FACTOR RSKA"/>
    <property type="match status" value="1"/>
</dbReference>
<keyword evidence="5" id="KW-1133">Transmembrane helix</keyword>
<evidence type="ECO:0000256" key="4">
    <source>
        <dbReference type="ARBA" id="ARBA00022692"/>
    </source>
</evidence>
<evidence type="ECO:0000313" key="10">
    <source>
        <dbReference type="EMBL" id="RIH80368.1"/>
    </source>
</evidence>
<evidence type="ECO:0000256" key="7">
    <source>
        <dbReference type="ARBA" id="ARBA00029829"/>
    </source>
</evidence>
<evidence type="ECO:0000313" key="11">
    <source>
        <dbReference type="Proteomes" id="UP000265715"/>
    </source>
</evidence>
<dbReference type="Gene3D" id="1.10.10.1320">
    <property type="entry name" value="Anti-sigma factor, zinc-finger domain"/>
    <property type="match status" value="1"/>
</dbReference>
<dbReference type="GO" id="GO:0005886">
    <property type="term" value="C:plasma membrane"/>
    <property type="evidence" value="ECO:0007669"/>
    <property type="project" value="UniProtKB-SubCell"/>
</dbReference>
<evidence type="ECO:0000256" key="6">
    <source>
        <dbReference type="ARBA" id="ARBA00023136"/>
    </source>
</evidence>